<evidence type="ECO:0000259" key="9">
    <source>
        <dbReference type="PROSITE" id="PS50280"/>
    </source>
</evidence>
<feature type="region of interest" description="Disordered" evidence="8">
    <location>
        <begin position="253"/>
        <end position="281"/>
    </location>
</feature>
<evidence type="ECO:0000313" key="17">
    <source>
        <dbReference type="RefSeq" id="XP_035551209.1"/>
    </source>
</evidence>
<feature type="compositionally biased region" description="Basic and acidic residues" evidence="8">
    <location>
        <begin position="81"/>
        <end position="90"/>
    </location>
</feature>
<evidence type="ECO:0000256" key="1">
    <source>
        <dbReference type="ARBA" id="ARBA00004123"/>
    </source>
</evidence>
<feature type="domain" description="SET" evidence="9">
    <location>
        <begin position="585"/>
        <end position="718"/>
    </location>
</feature>
<dbReference type="FunFam" id="2.170.270.10:FF:000046">
    <property type="entry name" value="SET-domain containing protein lysine methyltransferase family protein"/>
    <property type="match status" value="1"/>
</dbReference>
<name>A0A2I4DL56_JUGRE</name>
<comment type="subcellular location">
    <subcellularLocation>
        <location evidence="2">Chromosome</location>
    </subcellularLocation>
    <subcellularLocation>
        <location evidence="1">Nucleus</location>
    </subcellularLocation>
</comment>
<dbReference type="Proteomes" id="UP000235220">
    <property type="component" value="Chromosome 10"/>
</dbReference>
<feature type="region of interest" description="Disordered" evidence="8">
    <location>
        <begin position="384"/>
        <end position="403"/>
    </location>
</feature>
<dbReference type="AlphaFoldDB" id="A0A2I4DL56"/>
<evidence type="ECO:0000313" key="14">
    <source>
        <dbReference type="RefSeq" id="XP_035551206.1"/>
    </source>
</evidence>
<dbReference type="Gene3D" id="2.170.270.10">
    <property type="entry name" value="SET domain"/>
    <property type="match status" value="1"/>
</dbReference>
<gene>
    <name evidence="12 13 14 15 16 17" type="primary">LOC108981217</name>
</gene>
<organism evidence="11 12">
    <name type="scientific">Juglans regia</name>
    <name type="common">English walnut</name>
    <dbReference type="NCBI Taxonomy" id="51240"/>
    <lineage>
        <taxon>Eukaryota</taxon>
        <taxon>Viridiplantae</taxon>
        <taxon>Streptophyta</taxon>
        <taxon>Embryophyta</taxon>
        <taxon>Tracheophyta</taxon>
        <taxon>Spermatophyta</taxon>
        <taxon>Magnoliopsida</taxon>
        <taxon>eudicotyledons</taxon>
        <taxon>Gunneridae</taxon>
        <taxon>Pentapetalae</taxon>
        <taxon>rosids</taxon>
        <taxon>fabids</taxon>
        <taxon>Fagales</taxon>
        <taxon>Juglandaceae</taxon>
        <taxon>Juglans</taxon>
    </lineage>
</organism>
<evidence type="ECO:0000313" key="12">
    <source>
        <dbReference type="RefSeq" id="XP_018807862.1"/>
    </source>
</evidence>
<dbReference type="OrthoDB" id="308383at2759"/>
<evidence type="ECO:0000256" key="6">
    <source>
        <dbReference type="ARBA" id="ARBA00022833"/>
    </source>
</evidence>
<dbReference type="RefSeq" id="XP_035551209.1">
    <property type="nucleotide sequence ID" value="XM_035695316.1"/>
</dbReference>
<feature type="domain" description="Pre-SET" evidence="10">
    <location>
        <begin position="486"/>
        <end position="582"/>
    </location>
</feature>
<dbReference type="Pfam" id="PF00856">
    <property type="entry name" value="SET"/>
    <property type="match status" value="1"/>
</dbReference>
<dbReference type="InterPro" id="IPR001214">
    <property type="entry name" value="SET_dom"/>
</dbReference>
<feature type="region of interest" description="Disordered" evidence="8">
    <location>
        <begin position="310"/>
        <end position="329"/>
    </location>
</feature>
<evidence type="ECO:0000256" key="8">
    <source>
        <dbReference type="SAM" id="MobiDB-lite"/>
    </source>
</evidence>
<evidence type="ECO:0000313" key="11">
    <source>
        <dbReference type="Proteomes" id="UP000235220"/>
    </source>
</evidence>
<keyword evidence="6" id="KW-0862">Zinc</keyword>
<dbReference type="SMART" id="SM00468">
    <property type="entry name" value="PreSET"/>
    <property type="match status" value="1"/>
</dbReference>
<dbReference type="PANTHER" id="PTHR46450:SF1">
    <property type="entry name" value="INACTIVE HISTONE-LYSINE N-METHYLTRANSFERASE SUVR1-RELATED"/>
    <property type="match status" value="1"/>
</dbReference>
<dbReference type="STRING" id="51240.A0A2I4DL56"/>
<dbReference type="RefSeq" id="XP_035551206.1">
    <property type="nucleotide sequence ID" value="XM_035695313.1"/>
</dbReference>
<dbReference type="PROSITE" id="PS50867">
    <property type="entry name" value="PRE_SET"/>
    <property type="match status" value="1"/>
</dbReference>
<dbReference type="CDD" id="cd10538">
    <property type="entry name" value="SET_SETDB-like"/>
    <property type="match status" value="1"/>
</dbReference>
<dbReference type="SMART" id="SM00317">
    <property type="entry name" value="SET"/>
    <property type="match status" value="1"/>
</dbReference>
<dbReference type="PANTHER" id="PTHR46450">
    <property type="entry name" value="INACTIVE HISTONE-LYSINE N-METHYLTRANSFERASE SUVR1-RELATED"/>
    <property type="match status" value="1"/>
</dbReference>
<dbReference type="InterPro" id="IPR046341">
    <property type="entry name" value="SET_dom_sf"/>
</dbReference>
<dbReference type="Pfam" id="PF10440">
    <property type="entry name" value="WIYLD"/>
    <property type="match status" value="1"/>
</dbReference>
<accession>A0A2I4DL56</accession>
<dbReference type="GO" id="GO:0005694">
    <property type="term" value="C:chromosome"/>
    <property type="evidence" value="ECO:0007669"/>
    <property type="project" value="UniProtKB-SubCell"/>
</dbReference>
<sequence length="756" mass="84732">MAPNPRVAAAFRAMKDIGIKEDKVKPVLIKLLKLYEKNWELIEEENYRALADAIFEVEDTKVVDQKKKCNNTDEEDLEEEAQTHDEPERPLKRLHLRSQGGQVSPLVNSCSHNLDGSSSERPKMEEDELPKSHFQQRPQEIMETPQSIQQTISPQLSIVNKGKKPLLPRIDSLEKRSMSDRESHVVHIKEPMVESDIALLPKQKIPNTRVLIKPKDEPFDDMFNSDVPDHEVPIAVIHPDPCKVDSSVGHVSVKKQDGPEIPASQCLGEGNRGDGTLAPSSERETNHTLATIPEEPPPIVEIASLPLGEEGSIKRIPTPDVLGRSSPKDALDMEDKEENLSLSPHSSNGSVHIQCSPAVAEHFSRLPQALNGLDGHIHAGKKITKSSCAGSEPEKELEDPESRNSCSLVVVPQYQISPSDSMSIHDVNDVSKGEEKVRIPWVNAINIERLPPFKYIPQNLVFQNAYVNLTLSRIGDEDCCLACLGDCLSSSTPCHCANETGRQFAYTQGGLLREKFLEECISMTHDPQRHGHLYCRECPLERLRNGDCLEPCKGHLRRKFIKECWNKCGCSKKCGNRVVQRGITCKLQVFCTSEGKGWGLRTLEELPRGAFVCEYAGEILTNTELYDRNLEKSRSGKPAYSVLLDADWGSGDLNNEEALCLDATFFGNVARFINHRCLDANLVEIPVKVESPDHAYYHLGFFTTRVVAAMEELTWDYGIDFEDHDQPVRTFWCRCSSKFCRNMKRSNGSRSASTAR</sequence>
<keyword evidence="11" id="KW-1185">Reference proteome</keyword>
<keyword evidence="7" id="KW-0539">Nucleus</keyword>
<evidence type="ECO:0000256" key="4">
    <source>
        <dbReference type="ARBA" id="ARBA00022679"/>
    </source>
</evidence>
<dbReference type="PROSITE" id="PS51580">
    <property type="entry name" value="SAM_MT43_3"/>
    <property type="match status" value="1"/>
</dbReference>
<dbReference type="Pfam" id="PF05033">
    <property type="entry name" value="Pre-SET"/>
    <property type="match status" value="1"/>
</dbReference>
<evidence type="ECO:0000313" key="16">
    <source>
        <dbReference type="RefSeq" id="XP_035551208.1"/>
    </source>
</evidence>
<dbReference type="GO" id="GO:0042054">
    <property type="term" value="F:histone methyltransferase activity"/>
    <property type="evidence" value="ECO:0007669"/>
    <property type="project" value="InterPro"/>
</dbReference>
<keyword evidence="4" id="KW-0808">Transferase</keyword>
<dbReference type="InterPro" id="IPR007728">
    <property type="entry name" value="Pre-SET_dom"/>
</dbReference>
<dbReference type="GO" id="GO:0005634">
    <property type="term" value="C:nucleus"/>
    <property type="evidence" value="ECO:0007669"/>
    <property type="project" value="UniProtKB-SubCell"/>
</dbReference>
<feature type="compositionally biased region" description="Polar residues" evidence="8">
    <location>
        <begin position="100"/>
        <end position="117"/>
    </location>
</feature>
<dbReference type="PROSITE" id="PS50280">
    <property type="entry name" value="SET"/>
    <property type="match status" value="1"/>
</dbReference>
<evidence type="ECO:0000256" key="5">
    <source>
        <dbReference type="ARBA" id="ARBA00022723"/>
    </source>
</evidence>
<protein>
    <submittedName>
        <fullName evidence="12 13">Probable inactive histone-lysine N-methyltransferase SUVR2</fullName>
    </submittedName>
</protein>
<dbReference type="InterPro" id="IPR018848">
    <property type="entry name" value="WIYLD_domain"/>
</dbReference>
<dbReference type="Gramene" id="Jr10_24660_p1">
    <property type="protein sequence ID" value="cds.Jr10_24660_p1"/>
    <property type="gene ID" value="Jr10_24660"/>
</dbReference>
<evidence type="ECO:0000256" key="3">
    <source>
        <dbReference type="ARBA" id="ARBA00022454"/>
    </source>
</evidence>
<evidence type="ECO:0000313" key="15">
    <source>
        <dbReference type="RefSeq" id="XP_035551207.1"/>
    </source>
</evidence>
<keyword evidence="3" id="KW-0158">Chromosome</keyword>
<dbReference type="RefSeq" id="XP_035551207.1">
    <property type="nucleotide sequence ID" value="XM_035695314.1"/>
</dbReference>
<feature type="region of interest" description="Disordered" evidence="8">
    <location>
        <begin position="100"/>
        <end position="133"/>
    </location>
</feature>
<dbReference type="RefSeq" id="XP_035551208.1">
    <property type="nucleotide sequence ID" value="XM_035695315.1"/>
</dbReference>
<feature type="region of interest" description="Disordered" evidence="8">
    <location>
        <begin position="71"/>
        <end position="90"/>
    </location>
</feature>
<evidence type="ECO:0000313" key="13">
    <source>
        <dbReference type="RefSeq" id="XP_018807863.1"/>
    </source>
</evidence>
<dbReference type="InterPro" id="IPR043017">
    <property type="entry name" value="WIYLD_dom_sf"/>
</dbReference>
<keyword evidence="5" id="KW-0479">Metal-binding</keyword>
<proteinExistence type="predicted"/>
<evidence type="ECO:0000256" key="2">
    <source>
        <dbReference type="ARBA" id="ARBA00004286"/>
    </source>
</evidence>
<dbReference type="GeneID" id="108981217"/>
<dbReference type="RefSeq" id="XP_018807862.1">
    <property type="nucleotide sequence ID" value="XM_018952317.2"/>
</dbReference>
<dbReference type="SUPFAM" id="SSF82199">
    <property type="entry name" value="SET domain"/>
    <property type="match status" value="1"/>
</dbReference>
<dbReference type="InterPro" id="IPR025776">
    <property type="entry name" value="SUVR4/1/2"/>
</dbReference>
<dbReference type="RefSeq" id="XP_018807863.1">
    <property type="nucleotide sequence ID" value="XM_018952318.2"/>
</dbReference>
<reference evidence="12 13" key="1">
    <citation type="submission" date="2025-04" db="UniProtKB">
        <authorList>
            <consortium name="RefSeq"/>
        </authorList>
    </citation>
    <scope>IDENTIFICATION</scope>
    <source>
        <tissue evidence="12 13">Leaves</tissue>
    </source>
</reference>
<evidence type="ECO:0000259" key="10">
    <source>
        <dbReference type="PROSITE" id="PS50867"/>
    </source>
</evidence>
<evidence type="ECO:0000256" key="7">
    <source>
        <dbReference type="ARBA" id="ARBA00023242"/>
    </source>
</evidence>
<dbReference type="GO" id="GO:0008270">
    <property type="term" value="F:zinc ion binding"/>
    <property type="evidence" value="ECO:0007669"/>
    <property type="project" value="InterPro"/>
</dbReference>
<dbReference type="Gene3D" id="1.10.8.850">
    <property type="entry name" value="Histone-lysine N methyltransferase , C-terminal domain-like"/>
    <property type="match status" value="1"/>
</dbReference>
<dbReference type="KEGG" id="jre:108981217"/>